<dbReference type="Proteomes" id="UP001179340">
    <property type="component" value="Segment"/>
</dbReference>
<proteinExistence type="predicted"/>
<sequence length="79" mass="8538">MSNPYADYSTSLLSYLADEKLVDVVRARLSAGTAVWGRGEFGPVLLRTEDDRPLLEIVHTPGEGDDFEASEALLAEAGL</sequence>
<name>A0AA49BNU3_9CAUD</name>
<evidence type="ECO:0000313" key="2">
    <source>
        <dbReference type="Proteomes" id="UP001179340"/>
    </source>
</evidence>
<organism evidence="1 2">
    <name type="scientific">Arthrobacter phage Lilmac1015</name>
    <dbReference type="NCBI Taxonomy" id="2912653"/>
    <lineage>
        <taxon>Viruses</taxon>
        <taxon>Duplodnaviria</taxon>
        <taxon>Heunggongvirae</taxon>
        <taxon>Uroviricota</taxon>
        <taxon>Caudoviricetes</taxon>
        <taxon>Berryhillviridae</taxon>
        <taxon>Lilmacvirus</taxon>
        <taxon>Lilmacvirus lilmac1015</taxon>
    </lineage>
</organism>
<reference evidence="1" key="1">
    <citation type="submission" date="2021-12" db="EMBL/GenBank/DDBJ databases">
        <authorList>
            <person name="Isenhart S.H."/>
            <person name="Brown D.K."/>
            <person name="Allen M.J."/>
            <person name="Garcia C.A."/>
            <person name="Bollivar D.W."/>
            <person name="Garlena R.A."/>
            <person name="Russell D.A."/>
            <person name="Jacobs-Sera D."/>
            <person name="Hatfull G.F."/>
        </authorList>
    </citation>
    <scope>NUCLEOTIDE SEQUENCE</scope>
</reference>
<evidence type="ECO:0000313" key="1">
    <source>
        <dbReference type="EMBL" id="UKH48363.1"/>
    </source>
</evidence>
<gene>
    <name evidence="1" type="primary">77</name>
    <name evidence="1" type="ORF">SEA_LILMAC1015_77</name>
</gene>
<dbReference type="EMBL" id="OL742560">
    <property type="protein sequence ID" value="UKH48363.1"/>
    <property type="molecule type" value="Genomic_DNA"/>
</dbReference>
<accession>A0AA49BNU3</accession>
<protein>
    <submittedName>
        <fullName evidence="1">Uncharacterized protein</fullName>
    </submittedName>
</protein>
<keyword evidence="2" id="KW-1185">Reference proteome</keyword>